<dbReference type="GO" id="GO:0097062">
    <property type="term" value="P:dendritic spine maintenance"/>
    <property type="evidence" value="ECO:0007669"/>
    <property type="project" value="TreeGrafter"/>
</dbReference>
<dbReference type="WBParaSite" id="SSLN_0001215501-mRNA-1">
    <property type="protein sequence ID" value="SSLN_0001215501-mRNA-1"/>
    <property type="gene ID" value="SSLN_0001215501"/>
</dbReference>
<proteinExistence type="predicted"/>
<dbReference type="GO" id="GO:0008021">
    <property type="term" value="C:synaptic vesicle"/>
    <property type="evidence" value="ECO:0007669"/>
    <property type="project" value="TreeGrafter"/>
</dbReference>
<dbReference type="AlphaFoldDB" id="A0A183T5G2"/>
<accession>A0A183T5G2</accession>
<dbReference type="Pfam" id="PF06456">
    <property type="entry name" value="Arfaptin"/>
    <property type="match status" value="1"/>
</dbReference>
<evidence type="ECO:0000313" key="3">
    <source>
        <dbReference type="WBParaSite" id="SSLN_0001215501-mRNA-1"/>
    </source>
</evidence>
<dbReference type="GO" id="GO:0034315">
    <property type="term" value="P:regulation of Arp2/3 complex-mediated actin nucleation"/>
    <property type="evidence" value="ECO:0007669"/>
    <property type="project" value="TreeGrafter"/>
</dbReference>
<dbReference type="GO" id="GO:0005886">
    <property type="term" value="C:plasma membrane"/>
    <property type="evidence" value="ECO:0007669"/>
    <property type="project" value="GOC"/>
</dbReference>
<reference evidence="3" key="1">
    <citation type="submission" date="2016-06" db="UniProtKB">
        <authorList>
            <consortium name="WormBaseParasite"/>
        </authorList>
    </citation>
    <scope>IDENTIFICATION</scope>
</reference>
<dbReference type="SUPFAM" id="SSF103657">
    <property type="entry name" value="BAR/IMD domain-like"/>
    <property type="match status" value="1"/>
</dbReference>
<dbReference type="GO" id="GO:0019904">
    <property type="term" value="F:protein domain specific binding"/>
    <property type="evidence" value="ECO:0007669"/>
    <property type="project" value="InterPro"/>
</dbReference>
<dbReference type="GO" id="GO:0005080">
    <property type="term" value="F:protein kinase C binding"/>
    <property type="evidence" value="ECO:0007669"/>
    <property type="project" value="TreeGrafter"/>
</dbReference>
<dbReference type="PANTHER" id="PTHR12141:SF1">
    <property type="entry name" value="PRKCA-BINDING PROTEIN"/>
    <property type="match status" value="1"/>
</dbReference>
<dbReference type="InterPro" id="IPR010504">
    <property type="entry name" value="AH_dom"/>
</dbReference>
<dbReference type="GO" id="GO:0032588">
    <property type="term" value="C:trans-Golgi network membrane"/>
    <property type="evidence" value="ECO:0007669"/>
    <property type="project" value="TreeGrafter"/>
</dbReference>
<evidence type="ECO:0000259" key="2">
    <source>
        <dbReference type="PROSITE" id="PS50870"/>
    </source>
</evidence>
<sequence>LSEIGVKEPQMRAGLAFTQFADAHRDMEKFAIETLKKLRPVAAPSQLHLPQHGVDAEDSAPLRDYRVRDPVLPSQLQYSAEAAEMKMVADLNTFLTKAIPDTKLTVKRYLDVKFEYLSYCLKVKEMDDEEYTFNALQEPLYRVETGNYEYRLVLRCRQDARVRFAKLRNDVLVNPCQVRPTDSLPPVVSLLSTHLFHKPHNLFVLSPFFVSLTVQDTVLQLQRFVTALANYHENCYEVMKSAVIFPLEMDLSRDAFAYRSDVLSTGDYEEEDEDGHGADTEDYDEAILNSESRSTTDVNALTGDVEQLLDLSDPVLLSTDASAAAASFSLFDDGMMSKQSAGTSASVLDSSAPGSGDLISID</sequence>
<dbReference type="GO" id="GO:0043113">
    <property type="term" value="P:receptor clustering"/>
    <property type="evidence" value="ECO:0007669"/>
    <property type="project" value="TreeGrafter"/>
</dbReference>
<dbReference type="PANTHER" id="PTHR12141">
    <property type="entry name" value="ARFAPTIN-RELATED"/>
    <property type="match status" value="1"/>
</dbReference>
<dbReference type="GO" id="GO:0006886">
    <property type="term" value="P:intracellular protein transport"/>
    <property type="evidence" value="ECO:0007669"/>
    <property type="project" value="TreeGrafter"/>
</dbReference>
<dbReference type="GO" id="GO:0002092">
    <property type="term" value="P:positive regulation of receptor internalization"/>
    <property type="evidence" value="ECO:0007669"/>
    <property type="project" value="TreeGrafter"/>
</dbReference>
<dbReference type="GO" id="GO:0005543">
    <property type="term" value="F:phospholipid binding"/>
    <property type="evidence" value="ECO:0007669"/>
    <property type="project" value="TreeGrafter"/>
</dbReference>
<dbReference type="GO" id="GO:0014069">
    <property type="term" value="C:postsynaptic density"/>
    <property type="evidence" value="ECO:0007669"/>
    <property type="project" value="TreeGrafter"/>
</dbReference>
<dbReference type="Gene3D" id="1.20.1270.60">
    <property type="entry name" value="Arfaptin homology (AH) domain/BAR domain"/>
    <property type="match status" value="1"/>
</dbReference>
<organism evidence="3">
    <name type="scientific">Schistocephalus solidus</name>
    <name type="common">Tapeworm</name>
    <dbReference type="NCBI Taxonomy" id="70667"/>
    <lineage>
        <taxon>Eukaryota</taxon>
        <taxon>Metazoa</taxon>
        <taxon>Spiralia</taxon>
        <taxon>Lophotrochozoa</taxon>
        <taxon>Platyhelminthes</taxon>
        <taxon>Cestoda</taxon>
        <taxon>Eucestoda</taxon>
        <taxon>Diphyllobothriidea</taxon>
        <taxon>Diphyllobothriidae</taxon>
        <taxon>Schistocephalus</taxon>
    </lineage>
</organism>
<feature type="compositionally biased region" description="Polar residues" evidence="1">
    <location>
        <begin position="342"/>
        <end position="353"/>
    </location>
</feature>
<dbReference type="InterPro" id="IPR027267">
    <property type="entry name" value="AH/BAR_dom_sf"/>
</dbReference>
<name>A0A183T5G2_SCHSO</name>
<dbReference type="SMART" id="SM01015">
    <property type="entry name" value="Arfaptin"/>
    <property type="match status" value="1"/>
</dbReference>
<dbReference type="GO" id="GO:0043005">
    <property type="term" value="C:neuron projection"/>
    <property type="evidence" value="ECO:0007669"/>
    <property type="project" value="TreeGrafter"/>
</dbReference>
<evidence type="ECO:0000256" key="1">
    <source>
        <dbReference type="SAM" id="MobiDB-lite"/>
    </source>
</evidence>
<protein>
    <submittedName>
        <fullName evidence="3">AH domain-containing protein</fullName>
    </submittedName>
</protein>
<dbReference type="GO" id="GO:0098842">
    <property type="term" value="C:postsynaptic early endosome"/>
    <property type="evidence" value="ECO:0007669"/>
    <property type="project" value="TreeGrafter"/>
</dbReference>
<feature type="domain" description="AH" evidence="2">
    <location>
        <begin position="86"/>
        <end position="173"/>
    </location>
</feature>
<feature type="region of interest" description="Disordered" evidence="1">
    <location>
        <begin position="342"/>
        <end position="362"/>
    </location>
</feature>
<dbReference type="PROSITE" id="PS50870">
    <property type="entry name" value="AH"/>
    <property type="match status" value="1"/>
</dbReference>
<dbReference type="InterPro" id="IPR030798">
    <property type="entry name" value="Arfaptin_fam"/>
</dbReference>